<dbReference type="SUPFAM" id="SSF50249">
    <property type="entry name" value="Nucleic acid-binding proteins"/>
    <property type="match status" value="1"/>
</dbReference>
<organism evidence="4 5">
    <name type="scientific">Immersiella caudata</name>
    <dbReference type="NCBI Taxonomy" id="314043"/>
    <lineage>
        <taxon>Eukaryota</taxon>
        <taxon>Fungi</taxon>
        <taxon>Dikarya</taxon>
        <taxon>Ascomycota</taxon>
        <taxon>Pezizomycotina</taxon>
        <taxon>Sordariomycetes</taxon>
        <taxon>Sordariomycetidae</taxon>
        <taxon>Sordariales</taxon>
        <taxon>Lasiosphaeriaceae</taxon>
        <taxon>Immersiella</taxon>
    </lineage>
</organism>
<dbReference type="Pfam" id="PF08661">
    <property type="entry name" value="Rep_fac-A_3"/>
    <property type="match status" value="1"/>
</dbReference>
<evidence type="ECO:0000256" key="1">
    <source>
        <dbReference type="ARBA" id="ARBA00004123"/>
    </source>
</evidence>
<reference evidence="4" key="1">
    <citation type="submission" date="2023-06" db="EMBL/GenBank/DDBJ databases">
        <title>Genome-scale phylogeny and comparative genomics of the fungal order Sordariales.</title>
        <authorList>
            <consortium name="Lawrence Berkeley National Laboratory"/>
            <person name="Hensen N."/>
            <person name="Bonometti L."/>
            <person name="Westerberg I."/>
            <person name="Brannstrom I.O."/>
            <person name="Guillou S."/>
            <person name="Cros-Aarteil S."/>
            <person name="Calhoun S."/>
            <person name="Haridas S."/>
            <person name="Kuo A."/>
            <person name="Mondo S."/>
            <person name="Pangilinan J."/>
            <person name="Riley R."/>
            <person name="Labutti K."/>
            <person name="Andreopoulos B."/>
            <person name="Lipzen A."/>
            <person name="Chen C."/>
            <person name="Yanf M."/>
            <person name="Daum C."/>
            <person name="Ng V."/>
            <person name="Clum A."/>
            <person name="Steindorff A."/>
            <person name="Ohm R."/>
            <person name="Martin F."/>
            <person name="Silar P."/>
            <person name="Natvig D."/>
            <person name="Lalanne C."/>
            <person name="Gautier V."/>
            <person name="Ament-Velasquez S.L."/>
            <person name="Kruys A."/>
            <person name="Hutchinson M.I."/>
            <person name="Powell A.J."/>
            <person name="Barry K."/>
            <person name="Miller A.N."/>
            <person name="Grigoriev I.V."/>
            <person name="Debuchy R."/>
            <person name="Gladieux P."/>
            <person name="Thoren M.H."/>
            <person name="Johannesson H."/>
        </authorList>
    </citation>
    <scope>NUCLEOTIDE SEQUENCE</scope>
    <source>
        <strain evidence="4">CBS 606.72</strain>
    </source>
</reference>
<accession>A0AA39X3L3</accession>
<dbReference type="CDD" id="cd04479">
    <property type="entry name" value="RPA3"/>
    <property type="match status" value="1"/>
</dbReference>
<evidence type="ECO:0000313" key="4">
    <source>
        <dbReference type="EMBL" id="KAK0626656.1"/>
    </source>
</evidence>
<comment type="subcellular location">
    <subcellularLocation>
        <location evidence="1">Nucleus</location>
    </subcellularLocation>
</comment>
<dbReference type="InterPro" id="IPR012340">
    <property type="entry name" value="NA-bd_OB-fold"/>
</dbReference>
<comment type="similarity">
    <text evidence="2">Belongs to the replication factor A protein 3 family.</text>
</comment>
<dbReference type="GO" id="GO:0003684">
    <property type="term" value="F:damaged DNA binding"/>
    <property type="evidence" value="ECO:0007669"/>
    <property type="project" value="TreeGrafter"/>
</dbReference>
<dbReference type="GO" id="GO:0005662">
    <property type="term" value="C:DNA replication factor A complex"/>
    <property type="evidence" value="ECO:0007669"/>
    <property type="project" value="TreeGrafter"/>
</dbReference>
<dbReference type="GO" id="GO:0006289">
    <property type="term" value="P:nucleotide-excision repair"/>
    <property type="evidence" value="ECO:0007669"/>
    <property type="project" value="TreeGrafter"/>
</dbReference>
<protein>
    <submittedName>
        <fullName evidence="4">Replication factor A protein 3</fullName>
    </submittedName>
</protein>
<evidence type="ECO:0000256" key="3">
    <source>
        <dbReference type="ARBA" id="ARBA00023242"/>
    </source>
</evidence>
<name>A0AA39X3L3_9PEZI</name>
<gene>
    <name evidence="4" type="ORF">B0T14DRAFT_422914</name>
</gene>
<dbReference type="AlphaFoldDB" id="A0AA39X3L3"/>
<dbReference type="GO" id="GO:0006284">
    <property type="term" value="P:base-excision repair"/>
    <property type="evidence" value="ECO:0007669"/>
    <property type="project" value="TreeGrafter"/>
</dbReference>
<evidence type="ECO:0000313" key="5">
    <source>
        <dbReference type="Proteomes" id="UP001175000"/>
    </source>
</evidence>
<keyword evidence="5" id="KW-1185">Reference proteome</keyword>
<sequence>MEGAATPRVTASYLSSYIGKNVIVVGKVIQLRGDEATLDAEGSINAHLNRDAHLAVGNGVQVIGKVNPDLSIKVLTSLDLGQGVDYNLANTVAEIAHQQRSIFFYD</sequence>
<dbReference type="GO" id="GO:0006260">
    <property type="term" value="P:DNA replication"/>
    <property type="evidence" value="ECO:0007669"/>
    <property type="project" value="InterPro"/>
</dbReference>
<dbReference type="GO" id="GO:0006298">
    <property type="term" value="P:mismatch repair"/>
    <property type="evidence" value="ECO:0007669"/>
    <property type="project" value="TreeGrafter"/>
</dbReference>
<evidence type="ECO:0000256" key="2">
    <source>
        <dbReference type="ARBA" id="ARBA00009761"/>
    </source>
</evidence>
<dbReference type="GO" id="GO:0003697">
    <property type="term" value="F:single-stranded DNA binding"/>
    <property type="evidence" value="ECO:0007669"/>
    <property type="project" value="TreeGrafter"/>
</dbReference>
<dbReference type="Proteomes" id="UP001175000">
    <property type="component" value="Unassembled WGS sequence"/>
</dbReference>
<comment type="caution">
    <text evidence="4">The sequence shown here is derived from an EMBL/GenBank/DDBJ whole genome shotgun (WGS) entry which is preliminary data.</text>
</comment>
<dbReference type="GO" id="GO:0000724">
    <property type="term" value="P:double-strand break repair via homologous recombination"/>
    <property type="evidence" value="ECO:0007669"/>
    <property type="project" value="TreeGrafter"/>
</dbReference>
<proteinExistence type="inferred from homology"/>
<dbReference type="PANTHER" id="PTHR15114">
    <property type="entry name" value="REPLICATION PROTEIN A3"/>
    <property type="match status" value="1"/>
</dbReference>
<dbReference type="PANTHER" id="PTHR15114:SF1">
    <property type="entry name" value="REPLICATION PROTEIN A 14 KDA SUBUNIT"/>
    <property type="match status" value="1"/>
</dbReference>
<dbReference type="Gene3D" id="2.40.50.140">
    <property type="entry name" value="Nucleic acid-binding proteins"/>
    <property type="match status" value="1"/>
</dbReference>
<dbReference type="InterPro" id="IPR013970">
    <property type="entry name" value="Rfa2"/>
</dbReference>
<dbReference type="EMBL" id="JAULSU010000002">
    <property type="protein sequence ID" value="KAK0626656.1"/>
    <property type="molecule type" value="Genomic_DNA"/>
</dbReference>
<keyword evidence="3" id="KW-0539">Nucleus</keyword>
<dbReference type="GO" id="GO:0035861">
    <property type="term" value="C:site of double-strand break"/>
    <property type="evidence" value="ECO:0007669"/>
    <property type="project" value="TreeGrafter"/>
</dbReference>